<keyword evidence="1" id="KW-0812">Transmembrane</keyword>
<evidence type="ECO:0000256" key="1">
    <source>
        <dbReference type="SAM" id="Phobius"/>
    </source>
</evidence>
<organism evidence="3 4">
    <name type="scientific">Mariniphaga sediminis</name>
    <dbReference type="NCBI Taxonomy" id="1628158"/>
    <lineage>
        <taxon>Bacteria</taxon>
        <taxon>Pseudomonadati</taxon>
        <taxon>Bacteroidota</taxon>
        <taxon>Bacteroidia</taxon>
        <taxon>Marinilabiliales</taxon>
        <taxon>Prolixibacteraceae</taxon>
        <taxon>Mariniphaga</taxon>
    </lineage>
</organism>
<name>A0A399CX63_9BACT</name>
<proteinExistence type="predicted"/>
<evidence type="ECO:0000259" key="2">
    <source>
        <dbReference type="Pfam" id="PF04230"/>
    </source>
</evidence>
<comment type="caution">
    <text evidence="3">The sequence shown here is derived from an EMBL/GenBank/DDBJ whole genome shotgun (WGS) entry which is preliminary data.</text>
</comment>
<keyword evidence="3" id="KW-0808">Transferase</keyword>
<keyword evidence="4" id="KW-1185">Reference proteome</keyword>
<dbReference type="AlphaFoldDB" id="A0A399CX63"/>
<keyword evidence="1" id="KW-1133">Transmembrane helix</keyword>
<keyword evidence="1" id="KW-0472">Membrane</keyword>
<dbReference type="InterPro" id="IPR007345">
    <property type="entry name" value="Polysacch_pyruvyl_Trfase"/>
</dbReference>
<feature type="transmembrane region" description="Helical" evidence="1">
    <location>
        <begin position="15"/>
        <end position="35"/>
    </location>
</feature>
<dbReference type="GO" id="GO:0016740">
    <property type="term" value="F:transferase activity"/>
    <property type="evidence" value="ECO:0007669"/>
    <property type="project" value="UniProtKB-KW"/>
</dbReference>
<evidence type="ECO:0000313" key="4">
    <source>
        <dbReference type="Proteomes" id="UP000266441"/>
    </source>
</evidence>
<dbReference type="Proteomes" id="UP000266441">
    <property type="component" value="Unassembled WGS sequence"/>
</dbReference>
<dbReference type="EMBL" id="QWET01000016">
    <property type="protein sequence ID" value="RIH63806.1"/>
    <property type="molecule type" value="Genomic_DNA"/>
</dbReference>
<protein>
    <submittedName>
        <fullName evidence="3">Polysaccharide pyruvyl transferase family protein</fullName>
    </submittedName>
</protein>
<dbReference type="OrthoDB" id="1373292at2"/>
<dbReference type="PANTHER" id="PTHR36836:SF1">
    <property type="entry name" value="COLANIC ACID BIOSYNTHESIS PROTEIN WCAK"/>
    <property type="match status" value="1"/>
</dbReference>
<accession>A0A399CX63</accession>
<sequence length="502" mass="57293">MKQNSKYTQLNRRNFIGHVGVVSAGLTLGVKPWYIKKVNSKSMMKEKKCSRIMIGYVWRLESTPGGNIGDYAITPGLVTLLEHNFPKYQVTALNMKRSSKFRIYNELHGFPKCDVVDDALSSVFSSELLKIKNEFGGTLPIINSSNIDIVFDKFASGIINRVKQEYPQFIDVLLETCLFIYNSGMILVYGEETLAGSGPIGFWNYTVLRSLPLLIAWKLGIPYGIYAHSFDSFGDVNDSGQPYFRKLLENAKFVFCRDSNSVDYVKSLQINAPNLMFVPDSTISANQCDNNWASEFMKRNGLNQKRFLIIVARTWNQGDRGSSTIGRKRGFSHMEKMRHIISQWVLKTGMKVIITSEVESDFNNVAEFIYYKLPENIRSSCIMPDAFWTTEQAVALYRQARIIVTMEVHSFLMAIPQGTPTIVPTFSESGRKIWMLNDFKLNDWLFDIDNVSAEQIEDTIFKINDQYQHYSDLVNTKVIPYLKNIEDRAMKIVGKALVPEAK</sequence>
<dbReference type="Pfam" id="PF04230">
    <property type="entry name" value="PS_pyruv_trans"/>
    <property type="match status" value="1"/>
</dbReference>
<dbReference type="RefSeq" id="WP_119351264.1">
    <property type="nucleotide sequence ID" value="NZ_QWET01000016.1"/>
</dbReference>
<feature type="domain" description="Polysaccharide pyruvyl transferase" evidence="2">
    <location>
        <begin position="67"/>
        <end position="423"/>
    </location>
</feature>
<reference evidence="3 4" key="1">
    <citation type="journal article" date="2015" name="Int. J. Syst. Evol. Microbiol.">
        <title>Mariniphaga sediminis sp. nov., isolated from coastal sediment.</title>
        <authorList>
            <person name="Wang F.Q."/>
            <person name="Shen Q.Y."/>
            <person name="Chen G.J."/>
            <person name="Du Z.J."/>
        </authorList>
    </citation>
    <scope>NUCLEOTIDE SEQUENCE [LARGE SCALE GENOMIC DNA]</scope>
    <source>
        <strain evidence="3 4">SY21</strain>
    </source>
</reference>
<dbReference type="PANTHER" id="PTHR36836">
    <property type="entry name" value="COLANIC ACID BIOSYNTHESIS PROTEIN WCAK"/>
    <property type="match status" value="1"/>
</dbReference>
<gene>
    <name evidence="3" type="ORF">D1164_17885</name>
</gene>
<evidence type="ECO:0000313" key="3">
    <source>
        <dbReference type="EMBL" id="RIH63806.1"/>
    </source>
</evidence>